<evidence type="ECO:0000256" key="1">
    <source>
        <dbReference type="SAM" id="MobiDB-lite"/>
    </source>
</evidence>
<gene>
    <name evidence="2" type="ORF">PU634_05005</name>
</gene>
<evidence type="ECO:0000313" key="2">
    <source>
        <dbReference type="EMBL" id="WMC11726.1"/>
    </source>
</evidence>
<keyword evidence="3" id="KW-1185">Reference proteome</keyword>
<evidence type="ECO:0000313" key="3">
    <source>
        <dbReference type="Proteomes" id="UP001223802"/>
    </source>
</evidence>
<dbReference type="KEGG" id="ope:PU634_05005"/>
<dbReference type="AlphaFoldDB" id="A0AA50QD21"/>
<feature type="region of interest" description="Disordered" evidence="1">
    <location>
        <begin position="160"/>
        <end position="199"/>
    </location>
</feature>
<dbReference type="EMBL" id="CP118224">
    <property type="protein sequence ID" value="WMC11726.1"/>
    <property type="molecule type" value="Genomic_DNA"/>
</dbReference>
<proteinExistence type="predicted"/>
<reference evidence="2 3" key="1">
    <citation type="submission" date="2023-02" db="EMBL/GenBank/DDBJ databases">
        <title>Complete genome sequence of a novel bacterium Oceanimonas sp. NTOU-MSR1 isolated from marine coast sediment.</title>
        <authorList>
            <person name="Yang H.-T."/>
            <person name="Chen Y.-L."/>
            <person name="Ho Y.-N."/>
        </authorList>
    </citation>
    <scope>NUCLEOTIDE SEQUENCE [LARGE SCALE GENOMIC DNA]</scope>
    <source>
        <strain evidence="2 3">NTOU-MSR1</strain>
    </source>
</reference>
<accession>A0AA50QD21</accession>
<name>A0AA50QD21_9GAMM</name>
<organism evidence="2 3">
    <name type="scientific">Oceanimonas pelagia</name>
    <dbReference type="NCBI Taxonomy" id="3028314"/>
    <lineage>
        <taxon>Bacteria</taxon>
        <taxon>Pseudomonadati</taxon>
        <taxon>Pseudomonadota</taxon>
        <taxon>Gammaproteobacteria</taxon>
        <taxon>Aeromonadales</taxon>
        <taxon>Aeromonadaceae</taxon>
        <taxon>Oceanimonas</taxon>
    </lineage>
</organism>
<sequence>MSDNKRSGFVLLYRSLQDAPFKKHPDRFCLWVHLLMEAGFEATEVSFNRNTIKRRRGQVVTSARHLAQACGITEDSARRSLEFFKSEGMVSLFTKRGTRGYSVITLSNYDDYQRGITETYSAGFDADFKAAPVLGSEGGHAELAAGFHAEYHAEDLNNKTNKQSKDQSIDSVGSCTADAGHSPGPEGQEPDDHGVPDGAAIHAKRGKRTLWGTHDDLRCAEWLAGLRDQAFERRELAQPKRPDMALWANDVRLMRDRDGRSHRDICELFKFVCSHHRELEFTQSPAKLRDNWDTLRLKAANATQSARPAAMGNVLAAQQRASAYADLLDDDQEV</sequence>
<dbReference type="Proteomes" id="UP001223802">
    <property type="component" value="Chromosome"/>
</dbReference>
<protein>
    <submittedName>
        <fullName evidence="2">Uncharacterized protein</fullName>
    </submittedName>
</protein>
<dbReference type="RefSeq" id="WP_306762961.1">
    <property type="nucleotide sequence ID" value="NZ_CP118224.1"/>
</dbReference>